<dbReference type="EMBL" id="BLLK01000075">
    <property type="protein sequence ID" value="GFH62008.1"/>
    <property type="molecule type" value="Genomic_DNA"/>
</dbReference>
<dbReference type="AlphaFoldDB" id="A0AAD3DCR4"/>
<dbReference type="Proteomes" id="UP001054902">
    <property type="component" value="Unassembled WGS sequence"/>
</dbReference>
<proteinExistence type="predicted"/>
<keyword evidence="2" id="KW-1185">Reference proteome</keyword>
<sequence>MRALVDYSFETSVKRAFRKVLLFYCASIGAEIRFSLCSTKSVFLHNSAVKALSSPTWHLKSLQLGSDFQGTDVHVDWHFDAKRNVVNNHELENNMASYDSLFASIIPPVSRDDAIVHKLTLLMMEKRSQKHYFKYVPKNKLNGKLCMVVSKAFFRINDRQNLSFEKIDFYNPRDSSHFTIHEVAFASYGSPEETMNVPVYLINLNEALLTPISFSEVKAINNAKKKLKDDHAKKMVWGVCSPCASKKIQFTSRSANNIVQDMQNKGQVLAFSHSLYFHDQYLHEILIDMLELKVDALLSSSNSSSPALALEKKFEEVKIYTMIPCTDVSYEAADGTFYADLWSSFTSNIQKEKRAWENNGQVSHFAPMMSPARQAQKKLDKFEFEHLQDLSTDFVEDLLEQWEHVGEKHIKKEHSWTYANASKWSK</sequence>
<name>A0AAD3DCR4_9STRA</name>
<organism evidence="1 2">
    <name type="scientific">Chaetoceros tenuissimus</name>
    <dbReference type="NCBI Taxonomy" id="426638"/>
    <lineage>
        <taxon>Eukaryota</taxon>
        <taxon>Sar</taxon>
        <taxon>Stramenopiles</taxon>
        <taxon>Ochrophyta</taxon>
        <taxon>Bacillariophyta</taxon>
        <taxon>Coscinodiscophyceae</taxon>
        <taxon>Chaetocerotophycidae</taxon>
        <taxon>Chaetocerotales</taxon>
        <taxon>Chaetocerotaceae</taxon>
        <taxon>Chaetoceros</taxon>
    </lineage>
</organism>
<gene>
    <name evidence="1" type="ORF">CTEN210_18484</name>
</gene>
<comment type="caution">
    <text evidence="1">The sequence shown here is derived from an EMBL/GenBank/DDBJ whole genome shotgun (WGS) entry which is preliminary data.</text>
</comment>
<protein>
    <submittedName>
        <fullName evidence="1">Uncharacterized protein</fullName>
    </submittedName>
</protein>
<accession>A0AAD3DCR4</accession>
<reference evidence="1 2" key="1">
    <citation type="journal article" date="2021" name="Sci. Rep.">
        <title>The genome of the diatom Chaetoceros tenuissimus carries an ancient integrated fragment of an extant virus.</title>
        <authorList>
            <person name="Hongo Y."/>
            <person name="Kimura K."/>
            <person name="Takaki Y."/>
            <person name="Yoshida Y."/>
            <person name="Baba S."/>
            <person name="Kobayashi G."/>
            <person name="Nagasaki K."/>
            <person name="Hano T."/>
            <person name="Tomaru Y."/>
        </authorList>
    </citation>
    <scope>NUCLEOTIDE SEQUENCE [LARGE SCALE GENOMIC DNA]</scope>
    <source>
        <strain evidence="1 2">NIES-3715</strain>
    </source>
</reference>
<evidence type="ECO:0000313" key="1">
    <source>
        <dbReference type="EMBL" id="GFH62008.1"/>
    </source>
</evidence>
<evidence type="ECO:0000313" key="2">
    <source>
        <dbReference type="Proteomes" id="UP001054902"/>
    </source>
</evidence>